<dbReference type="PANTHER" id="PTHR11468:SF3">
    <property type="entry name" value="GLYCOGEN PHOSPHORYLASE, LIVER FORM"/>
    <property type="match status" value="1"/>
</dbReference>
<dbReference type="EMBL" id="JAPQFJ010000002">
    <property type="protein sequence ID" value="MCY6957496.1"/>
    <property type="molecule type" value="Genomic_DNA"/>
</dbReference>
<evidence type="ECO:0000256" key="8">
    <source>
        <dbReference type="ARBA" id="ARBA00025174"/>
    </source>
</evidence>
<evidence type="ECO:0000256" key="1">
    <source>
        <dbReference type="ARBA" id="ARBA00001275"/>
    </source>
</evidence>
<comment type="similarity">
    <text evidence="3 9">Belongs to the glycogen phosphorylase family.</text>
</comment>
<dbReference type="EC" id="2.4.1.1" evidence="9"/>
<evidence type="ECO:0000256" key="3">
    <source>
        <dbReference type="ARBA" id="ARBA00006047"/>
    </source>
</evidence>
<organism evidence="10 11">
    <name type="scientific">Clostridium brassicae</name>
    <dbReference type="NCBI Taxonomy" id="2999072"/>
    <lineage>
        <taxon>Bacteria</taxon>
        <taxon>Bacillati</taxon>
        <taxon>Bacillota</taxon>
        <taxon>Clostridia</taxon>
        <taxon>Eubacteriales</taxon>
        <taxon>Clostridiaceae</taxon>
        <taxon>Clostridium</taxon>
    </lineage>
</organism>
<accession>A0ABT4D8F7</accession>
<dbReference type="Pfam" id="PF00343">
    <property type="entry name" value="Phosphorylase"/>
    <property type="match status" value="1"/>
</dbReference>
<evidence type="ECO:0000256" key="6">
    <source>
        <dbReference type="ARBA" id="ARBA00022898"/>
    </source>
</evidence>
<evidence type="ECO:0000256" key="4">
    <source>
        <dbReference type="ARBA" id="ARBA00022676"/>
    </source>
</evidence>
<evidence type="ECO:0000256" key="5">
    <source>
        <dbReference type="ARBA" id="ARBA00022679"/>
    </source>
</evidence>
<reference evidence="10" key="1">
    <citation type="submission" date="2022-12" db="EMBL/GenBank/DDBJ databases">
        <title>Clostridium sp. nov., isolated from industrial wastewater.</title>
        <authorList>
            <person name="Jiayan W."/>
        </authorList>
    </citation>
    <scope>NUCLEOTIDE SEQUENCE</scope>
    <source>
        <strain evidence="10">ZC22-4</strain>
    </source>
</reference>
<evidence type="ECO:0000256" key="9">
    <source>
        <dbReference type="RuleBase" id="RU000587"/>
    </source>
</evidence>
<sequence>MTLNKEAIKKDFNKKLMHMFSEDVEDASNFHKYLAFSSLIKEYCSENWFKSNKQYRKNAEKQVYYFSMEFLIGRLLRSNLLNLGIEKESEEALKELGVDLRDLEEEEKDAGLGNGGLGRLAACFLDSMASIGMPGHGCGIRYKYGLFEQKIIDGYQVEIPDNWLKDGNAWEVRKDDKAVIVRFGGKVNPVMKNDRLNFEYKDYDEVLAVPYDMPVIGYHNNTVNTLRLWSAETVESDDELDFSSFNYGDYSKAVQYKSAVESISKVLYPDDSHIQGKILRLKQQYFFVSAGIQSIIRSYLKTGKPINDLYKHVAIHINDTHPSLSVPELMRILLDEKEIEWDEAWNITTKTISYTNHTIMAEALEKWPVDLVKNLFPRIYMIIEEINRRFVEKLCLSYPNESSKITKMAIINNGEIRMANMLIVGGHSVNGVAKLHTEILKSRELSDFYELYPEKFNNKTNGITHRRWLIQANPRLAEFITETIGDRWRKHPKKLIELLKYSKYSSVQDKMDEIKKDNKIKFANTVKSRYGIIIDPESIYDVQVKRLHAYKRQILNLFHIMYLYNKLKENPNLDIFPRTFIFAAKASPSYYLAKDIIKLINTVGKKINNDKSIKNKIKVLFLENYRVSLAEKIIPCADISEQISTASKEASGTGNMKFMMNGAITIATLDGANIEIRDEVGDDNIITFGMSAKEVMELEKNRGYSSSQIYNNDNRIHKIVNQIMSGYLGESSGEFRNIYNHLIEKNDEYFVLKDFDSYVKAQEIVDGLYRDRKKWVEMSITNIAHSGEFSSDNTILKYARQIWNAKKVKIY</sequence>
<comment type="cofactor">
    <cofactor evidence="2 9">
        <name>pyridoxal 5'-phosphate</name>
        <dbReference type="ChEBI" id="CHEBI:597326"/>
    </cofactor>
</comment>
<dbReference type="PROSITE" id="PS00102">
    <property type="entry name" value="PHOSPHORYLASE"/>
    <property type="match status" value="1"/>
</dbReference>
<dbReference type="Gene3D" id="3.40.50.2000">
    <property type="entry name" value="Glycogen Phosphorylase B"/>
    <property type="match status" value="2"/>
</dbReference>
<gene>
    <name evidence="10" type="ORF">OW729_02620</name>
</gene>
<keyword evidence="11" id="KW-1185">Reference proteome</keyword>
<dbReference type="InterPro" id="IPR011833">
    <property type="entry name" value="Glycg_phsphrylas"/>
</dbReference>
<keyword evidence="5 9" id="KW-0808">Transferase</keyword>
<evidence type="ECO:0000256" key="7">
    <source>
        <dbReference type="ARBA" id="ARBA00023277"/>
    </source>
</evidence>
<keyword evidence="7 9" id="KW-0119">Carbohydrate metabolism</keyword>
<protein>
    <recommendedName>
        <fullName evidence="9">Alpha-1,4 glucan phosphorylase</fullName>
        <ecNumber evidence="9">2.4.1.1</ecNumber>
    </recommendedName>
</protein>
<keyword evidence="4 9" id="KW-0328">Glycosyltransferase</keyword>
<dbReference type="NCBIfam" id="TIGR02093">
    <property type="entry name" value="P_ylase"/>
    <property type="match status" value="1"/>
</dbReference>
<comment type="caution">
    <text evidence="10">The sequence shown here is derived from an EMBL/GenBank/DDBJ whole genome shotgun (WGS) entry which is preliminary data.</text>
</comment>
<dbReference type="Proteomes" id="UP001144612">
    <property type="component" value="Unassembled WGS sequence"/>
</dbReference>
<dbReference type="CDD" id="cd04300">
    <property type="entry name" value="GT35_Glycogen_Phosphorylase"/>
    <property type="match status" value="1"/>
</dbReference>
<comment type="function">
    <text evidence="9">Allosteric enzyme that catalyzes the rate-limiting step in glycogen catabolism, the phosphorolytic cleavage of glycogen to produce glucose-1-phosphate, and plays a central role in maintaining cellular and organismal glucose homeostasis.</text>
</comment>
<dbReference type="InterPro" id="IPR000811">
    <property type="entry name" value="Glyco_trans_35"/>
</dbReference>
<comment type="function">
    <text evidence="8">Phosphorylase is an important allosteric enzyme in carbohydrate metabolism. Enzymes from different sources differ in their regulatory mechanisms and in their natural substrates. However, all known phosphorylases share catalytic and structural properties.</text>
</comment>
<keyword evidence="6 9" id="KW-0663">Pyridoxal phosphate</keyword>
<dbReference type="PANTHER" id="PTHR11468">
    <property type="entry name" value="GLYCOGEN PHOSPHORYLASE"/>
    <property type="match status" value="1"/>
</dbReference>
<proteinExistence type="inferred from homology"/>
<evidence type="ECO:0000256" key="2">
    <source>
        <dbReference type="ARBA" id="ARBA00001933"/>
    </source>
</evidence>
<name>A0ABT4D8F7_9CLOT</name>
<comment type="catalytic activity">
    <reaction evidence="1 9">
        <text>[(1-&gt;4)-alpha-D-glucosyl](n) + phosphate = [(1-&gt;4)-alpha-D-glucosyl](n-1) + alpha-D-glucose 1-phosphate</text>
        <dbReference type="Rhea" id="RHEA:41732"/>
        <dbReference type="Rhea" id="RHEA-COMP:9584"/>
        <dbReference type="Rhea" id="RHEA-COMP:9586"/>
        <dbReference type="ChEBI" id="CHEBI:15444"/>
        <dbReference type="ChEBI" id="CHEBI:43474"/>
        <dbReference type="ChEBI" id="CHEBI:58601"/>
        <dbReference type="EC" id="2.4.1.1"/>
    </reaction>
</comment>
<dbReference type="RefSeq" id="WP_268059876.1">
    <property type="nucleotide sequence ID" value="NZ_JAPQFJ010000002.1"/>
</dbReference>
<dbReference type="PIRSF" id="PIRSF000460">
    <property type="entry name" value="Pprylas_GlgP"/>
    <property type="match status" value="1"/>
</dbReference>
<evidence type="ECO:0000313" key="10">
    <source>
        <dbReference type="EMBL" id="MCY6957496.1"/>
    </source>
</evidence>
<evidence type="ECO:0000313" key="11">
    <source>
        <dbReference type="Proteomes" id="UP001144612"/>
    </source>
</evidence>
<dbReference type="InterPro" id="IPR035090">
    <property type="entry name" value="Pyridoxal_P_attach_site"/>
</dbReference>
<dbReference type="SUPFAM" id="SSF53756">
    <property type="entry name" value="UDP-Glycosyltransferase/glycogen phosphorylase"/>
    <property type="match status" value="1"/>
</dbReference>